<evidence type="ECO:0000256" key="1">
    <source>
        <dbReference type="ARBA" id="ARBA00023319"/>
    </source>
</evidence>
<feature type="domain" description="Ig-like" evidence="3">
    <location>
        <begin position="111"/>
        <end position="207"/>
    </location>
</feature>
<dbReference type="InterPro" id="IPR003597">
    <property type="entry name" value="Ig_C1-set"/>
</dbReference>
<dbReference type="Gene3D" id="2.60.40.10">
    <property type="entry name" value="Immunoglobulins"/>
    <property type="match status" value="3"/>
</dbReference>
<name>A0A3B4BE01_9GOBI</name>
<evidence type="ECO:0000313" key="4">
    <source>
        <dbReference type="Ensembl" id="ENSPMGP00000027779.1"/>
    </source>
</evidence>
<dbReference type="SUPFAM" id="SSF48726">
    <property type="entry name" value="Immunoglobulin"/>
    <property type="match status" value="3"/>
</dbReference>
<dbReference type="FunFam" id="2.60.40.10:FF:000463">
    <property type="entry name" value="Immunoglobulin heavy constant gamma 1"/>
    <property type="match status" value="1"/>
</dbReference>
<protein>
    <recommendedName>
        <fullName evidence="3">Ig-like domain-containing protein</fullName>
    </recommendedName>
</protein>
<dbReference type="InterPro" id="IPR036179">
    <property type="entry name" value="Ig-like_dom_sf"/>
</dbReference>
<dbReference type="Proteomes" id="UP000261520">
    <property type="component" value="Unplaced"/>
</dbReference>
<dbReference type="InterPro" id="IPR007110">
    <property type="entry name" value="Ig-like_dom"/>
</dbReference>
<dbReference type="PROSITE" id="PS50835">
    <property type="entry name" value="IG_LIKE"/>
    <property type="match status" value="3"/>
</dbReference>
<reference evidence="4" key="1">
    <citation type="submission" date="2025-08" db="UniProtKB">
        <authorList>
            <consortium name="Ensembl"/>
        </authorList>
    </citation>
    <scope>IDENTIFICATION</scope>
</reference>
<dbReference type="SMART" id="SM00407">
    <property type="entry name" value="IGc1"/>
    <property type="match status" value="3"/>
</dbReference>
<dbReference type="AlphaFoldDB" id="A0A3B4BE01"/>
<dbReference type="Ensembl" id="ENSPMGT00000029588.1">
    <property type="protein sequence ID" value="ENSPMGP00000027779.1"/>
    <property type="gene ID" value="ENSPMGG00000022409.1"/>
</dbReference>
<organism evidence="4 5">
    <name type="scientific">Periophthalmus magnuspinnatus</name>
    <dbReference type="NCBI Taxonomy" id="409849"/>
    <lineage>
        <taxon>Eukaryota</taxon>
        <taxon>Metazoa</taxon>
        <taxon>Chordata</taxon>
        <taxon>Craniata</taxon>
        <taxon>Vertebrata</taxon>
        <taxon>Euteleostomi</taxon>
        <taxon>Actinopterygii</taxon>
        <taxon>Neopterygii</taxon>
        <taxon>Teleostei</taxon>
        <taxon>Neoteleostei</taxon>
        <taxon>Acanthomorphata</taxon>
        <taxon>Gobiaria</taxon>
        <taxon>Gobiiformes</taxon>
        <taxon>Gobioidei</taxon>
        <taxon>Gobiidae</taxon>
        <taxon>Oxudercinae</taxon>
        <taxon>Periophthalmus</taxon>
    </lineage>
</organism>
<proteinExistence type="predicted"/>
<dbReference type="PANTHER" id="PTHR23411">
    <property type="entry name" value="TAPASIN"/>
    <property type="match status" value="1"/>
</dbReference>
<keyword evidence="5" id="KW-1185">Reference proteome</keyword>
<dbReference type="CDD" id="cd21819">
    <property type="entry name" value="IgC1_CH1_IgM"/>
    <property type="match status" value="1"/>
</dbReference>
<reference evidence="4" key="2">
    <citation type="submission" date="2025-09" db="UniProtKB">
        <authorList>
            <consortium name="Ensembl"/>
        </authorList>
    </citation>
    <scope>IDENTIFICATION</scope>
</reference>
<feature type="domain" description="Ig-like" evidence="3">
    <location>
        <begin position="11"/>
        <end position="100"/>
    </location>
</feature>
<keyword evidence="1" id="KW-0393">Immunoglobulin domain</keyword>
<evidence type="ECO:0000256" key="2">
    <source>
        <dbReference type="SAM" id="Phobius"/>
    </source>
</evidence>
<dbReference type="PROSITE" id="PS00290">
    <property type="entry name" value="IG_MHC"/>
    <property type="match status" value="1"/>
</dbReference>
<dbReference type="InterPro" id="IPR013783">
    <property type="entry name" value="Ig-like_fold"/>
</dbReference>
<dbReference type="InterPro" id="IPR003006">
    <property type="entry name" value="Ig/MHC_CS"/>
</dbReference>
<sequence>SRSAPSTPTAPTVFPVMPCNSGTGTDVTLACLATGFSPSAVSFTWTKGDVALTDSIQYPPVLKDNLYSGVSQIRIPRNDWENRASYKCKVDHAAGNKEVNFIKPNVIYQLPNLTMMTSEENEQVTFSCLANNFAPNVFDFNWLKDSANINTDLAFTMPPKAVKTTKGTVYSAASFLTLPVSNVHSYDKFTCNFKLGKGQKQLTTNITQEYNFSEQTPPSVFMLAPVKQTKDNKVTLTCYVKNFNPKEIYVTWLIDDKESKHDFNTTNSMKINGDYYAYSHLTVPLNEWEESEHVYSCLVYHEAIDENTNIVRSITQHTSQQTTMVNLNMKFPDMYPDYIVDMIDMYHKGNPEEVQDDDTMQNTAMAFILLFLITLLFSIATTAFKVKPISAPRIILKLFCFIHLPLACIH</sequence>
<evidence type="ECO:0000259" key="3">
    <source>
        <dbReference type="PROSITE" id="PS50835"/>
    </source>
</evidence>
<feature type="domain" description="Ig-like" evidence="3">
    <location>
        <begin position="218"/>
        <end position="315"/>
    </location>
</feature>
<keyword evidence="2" id="KW-1133">Transmembrane helix</keyword>
<dbReference type="Pfam" id="PF07654">
    <property type="entry name" value="C1-set"/>
    <property type="match status" value="3"/>
</dbReference>
<evidence type="ECO:0000313" key="5">
    <source>
        <dbReference type="Proteomes" id="UP000261520"/>
    </source>
</evidence>
<feature type="transmembrane region" description="Helical" evidence="2">
    <location>
        <begin position="364"/>
        <end position="384"/>
    </location>
</feature>
<dbReference type="InterPro" id="IPR050380">
    <property type="entry name" value="Immune_Resp_Modulators"/>
</dbReference>
<accession>A0A3B4BE01</accession>
<keyword evidence="2" id="KW-0472">Membrane</keyword>
<keyword evidence="2" id="KW-0812">Transmembrane</keyword>